<evidence type="ECO:0000313" key="3">
    <source>
        <dbReference type="Proteomes" id="UP000000560"/>
    </source>
</evidence>
<proteinExistence type="predicted"/>
<organism evidence="2 3">
    <name type="scientific">Emericella nidulans (strain FGSC A4 / ATCC 38163 / CBS 112.46 / NRRL 194 / M139)</name>
    <name type="common">Aspergillus nidulans</name>
    <dbReference type="NCBI Taxonomy" id="227321"/>
    <lineage>
        <taxon>Eukaryota</taxon>
        <taxon>Fungi</taxon>
        <taxon>Dikarya</taxon>
        <taxon>Ascomycota</taxon>
        <taxon>Pezizomycotina</taxon>
        <taxon>Eurotiomycetes</taxon>
        <taxon>Eurotiomycetidae</taxon>
        <taxon>Eurotiales</taxon>
        <taxon>Aspergillaceae</taxon>
        <taxon>Aspergillus</taxon>
        <taxon>Aspergillus subgen. Nidulantes</taxon>
    </lineage>
</organism>
<feature type="region of interest" description="Disordered" evidence="1">
    <location>
        <begin position="43"/>
        <end position="67"/>
    </location>
</feature>
<dbReference type="EMBL" id="BN001307">
    <property type="protein sequence ID" value="CBF85979.1"/>
    <property type="molecule type" value="Genomic_DNA"/>
</dbReference>
<keyword evidence="3" id="KW-1185">Reference proteome</keyword>
<evidence type="ECO:0000313" key="2">
    <source>
        <dbReference type="EMBL" id="CBF85979.1"/>
    </source>
</evidence>
<reference evidence="3" key="2">
    <citation type="journal article" date="2009" name="Fungal Genet. Biol.">
        <title>The 2008 update of the Aspergillus nidulans genome annotation: a community effort.</title>
        <authorList>
            <person name="Wortman J.R."/>
            <person name="Gilsenan J.M."/>
            <person name="Joardar V."/>
            <person name="Deegan J."/>
            <person name="Clutterbuck J."/>
            <person name="Andersen M.R."/>
            <person name="Archer D."/>
            <person name="Bencina M."/>
            <person name="Braus G."/>
            <person name="Coutinho P."/>
            <person name="von Dohren H."/>
            <person name="Doonan J."/>
            <person name="Driessen A.J."/>
            <person name="Durek P."/>
            <person name="Espeso E."/>
            <person name="Fekete E."/>
            <person name="Flipphi M."/>
            <person name="Estrada C.G."/>
            <person name="Geysens S."/>
            <person name="Goldman G."/>
            <person name="de Groot P.W."/>
            <person name="Hansen K."/>
            <person name="Harris S.D."/>
            <person name="Heinekamp T."/>
            <person name="Helmstaedt K."/>
            <person name="Henrissat B."/>
            <person name="Hofmann G."/>
            <person name="Homan T."/>
            <person name="Horio T."/>
            <person name="Horiuchi H."/>
            <person name="James S."/>
            <person name="Jones M."/>
            <person name="Karaffa L."/>
            <person name="Karanyi Z."/>
            <person name="Kato M."/>
            <person name="Keller N."/>
            <person name="Kelly D.E."/>
            <person name="Kiel J.A."/>
            <person name="Kim J.M."/>
            <person name="van der Klei I.J."/>
            <person name="Klis F.M."/>
            <person name="Kovalchuk A."/>
            <person name="Krasevec N."/>
            <person name="Kubicek C.P."/>
            <person name="Liu B."/>
            <person name="Maccabe A."/>
            <person name="Meyer V."/>
            <person name="Mirabito P."/>
            <person name="Miskei M."/>
            <person name="Mos M."/>
            <person name="Mullins J."/>
            <person name="Nelson D.R."/>
            <person name="Nielsen J."/>
            <person name="Oakley B.R."/>
            <person name="Osmani S.A."/>
            <person name="Pakula T."/>
            <person name="Paszewski A."/>
            <person name="Paulsen I."/>
            <person name="Pilsyk S."/>
            <person name="Pocsi I."/>
            <person name="Punt P.J."/>
            <person name="Ram A.F."/>
            <person name="Ren Q."/>
            <person name="Robellet X."/>
            <person name="Robson G."/>
            <person name="Seiboth B."/>
            <person name="van Solingen P."/>
            <person name="Specht T."/>
            <person name="Sun J."/>
            <person name="Taheri-Talesh N."/>
            <person name="Takeshita N."/>
            <person name="Ussery D."/>
            <person name="vanKuyk P.A."/>
            <person name="Visser H."/>
            <person name="van de Vondervoort P.J."/>
            <person name="de Vries R.P."/>
            <person name="Walton J."/>
            <person name="Xiang X."/>
            <person name="Xiong Y."/>
            <person name="Zeng A.P."/>
            <person name="Brandt B.W."/>
            <person name="Cornell M.J."/>
            <person name="van den Hondel C.A."/>
            <person name="Visser J."/>
            <person name="Oliver S.G."/>
            <person name="Turner G."/>
        </authorList>
    </citation>
    <scope>GENOME REANNOTATION</scope>
    <source>
        <strain evidence="3">FGSC A4 / ATCC 38163 / CBS 112.46 / NRRL 194 / M139</strain>
    </source>
</reference>
<gene>
    <name evidence="2" type="ORF">ANIA_11321</name>
</gene>
<dbReference type="KEGG" id="ani:ANIA_11321"/>
<dbReference type="AlphaFoldDB" id="C8VLC3"/>
<dbReference type="GeneID" id="74896924"/>
<reference evidence="3" key="1">
    <citation type="journal article" date="2005" name="Nature">
        <title>Sequencing of Aspergillus nidulans and comparative analysis with A. fumigatus and A. oryzae.</title>
        <authorList>
            <person name="Galagan J.E."/>
            <person name="Calvo S.E."/>
            <person name="Cuomo C."/>
            <person name="Ma L.J."/>
            <person name="Wortman J.R."/>
            <person name="Batzoglou S."/>
            <person name="Lee S.I."/>
            <person name="Basturkmen M."/>
            <person name="Spevak C.C."/>
            <person name="Clutterbuck J."/>
            <person name="Kapitonov V."/>
            <person name="Jurka J."/>
            <person name="Scazzocchio C."/>
            <person name="Farman M."/>
            <person name="Butler J."/>
            <person name="Purcell S."/>
            <person name="Harris S."/>
            <person name="Braus G.H."/>
            <person name="Draht O."/>
            <person name="Busch S."/>
            <person name="D'Enfert C."/>
            <person name="Bouchier C."/>
            <person name="Goldman G.H."/>
            <person name="Bell-Pedersen D."/>
            <person name="Griffiths-Jones S."/>
            <person name="Doonan J.H."/>
            <person name="Yu J."/>
            <person name="Vienken K."/>
            <person name="Pain A."/>
            <person name="Freitag M."/>
            <person name="Selker E.U."/>
            <person name="Archer D.B."/>
            <person name="Penalva M.A."/>
            <person name="Oakley B.R."/>
            <person name="Momany M."/>
            <person name="Tanaka T."/>
            <person name="Kumagai T."/>
            <person name="Asai K."/>
            <person name="Machida M."/>
            <person name="Nierman W.C."/>
            <person name="Denning D.W."/>
            <person name="Caddick M."/>
            <person name="Hynes M."/>
            <person name="Paoletti M."/>
            <person name="Fischer R."/>
            <person name="Miller B."/>
            <person name="Dyer P."/>
            <person name="Sachs M.S."/>
            <person name="Osmani S.A."/>
            <person name="Birren B.W."/>
        </authorList>
    </citation>
    <scope>NUCLEOTIDE SEQUENCE [LARGE SCALE GENOMIC DNA]</scope>
    <source>
        <strain evidence="3">FGSC A4 / ATCC 38163 / CBS 112.46 / NRRL 194 / M139</strain>
    </source>
</reference>
<accession>C8VLC3</accession>
<name>C8VLC3_EMENI</name>
<evidence type="ECO:0000256" key="1">
    <source>
        <dbReference type="SAM" id="MobiDB-lite"/>
    </source>
</evidence>
<dbReference type="VEuPathDB" id="FungiDB:AN11321"/>
<dbReference type="Proteomes" id="UP000000560">
    <property type="component" value="Chromosome VII"/>
</dbReference>
<sequence>MVTRRDPVVTTSAWALLYVTAWHEVPTTSLAYRYTSMPGTIGDPLKQDDGGKSQQCRFPSTPPRYTDTAGVDPAMRMMMIIISSLTA</sequence>
<dbReference type="HOGENOM" id="CLU_2483345_0_0_1"/>
<dbReference type="InParanoid" id="C8VLC3"/>
<dbReference type="RefSeq" id="XP_050468784.1">
    <property type="nucleotide sequence ID" value="XM_050612932.1"/>
</dbReference>
<protein>
    <submittedName>
        <fullName evidence="2">Uncharacterized protein</fullName>
    </submittedName>
</protein>